<name>A0A2S5AZF2_9BASI</name>
<dbReference type="Proteomes" id="UP000237144">
    <property type="component" value="Unassembled WGS sequence"/>
</dbReference>
<dbReference type="STRING" id="741276.A0A2S5AZF2"/>
<protein>
    <submittedName>
        <fullName evidence="1">Uncharacterized protein</fullName>
    </submittedName>
</protein>
<evidence type="ECO:0000313" key="1">
    <source>
        <dbReference type="EMBL" id="POY69919.1"/>
    </source>
</evidence>
<comment type="caution">
    <text evidence="1">The sequence shown here is derived from an EMBL/GenBank/DDBJ whole genome shotgun (WGS) entry which is preliminary data.</text>
</comment>
<reference evidence="1 2" key="1">
    <citation type="journal article" date="2018" name="Front. Microbiol.">
        <title>Prospects for Fungal Bioremediation of Acidic Radioactive Waste Sites: Characterization and Genome Sequence of Rhodotorula taiwanensis MD1149.</title>
        <authorList>
            <person name="Tkavc R."/>
            <person name="Matrosova V.Y."/>
            <person name="Grichenko O.E."/>
            <person name="Gostincar C."/>
            <person name="Volpe R.P."/>
            <person name="Klimenkova P."/>
            <person name="Gaidamakova E.K."/>
            <person name="Zhou C.E."/>
            <person name="Stewart B.J."/>
            <person name="Lyman M.G."/>
            <person name="Malfatti S.A."/>
            <person name="Rubinfeld B."/>
            <person name="Courtot M."/>
            <person name="Singh J."/>
            <person name="Dalgard C.L."/>
            <person name="Hamilton T."/>
            <person name="Frey K.G."/>
            <person name="Gunde-Cimerman N."/>
            <person name="Dugan L."/>
            <person name="Daly M.J."/>
        </authorList>
    </citation>
    <scope>NUCLEOTIDE SEQUENCE [LARGE SCALE GENOMIC DNA]</scope>
    <source>
        <strain evidence="1 2">MD1149</strain>
    </source>
</reference>
<organism evidence="1 2">
    <name type="scientific">Rhodotorula taiwanensis</name>
    <dbReference type="NCBI Taxonomy" id="741276"/>
    <lineage>
        <taxon>Eukaryota</taxon>
        <taxon>Fungi</taxon>
        <taxon>Dikarya</taxon>
        <taxon>Basidiomycota</taxon>
        <taxon>Pucciniomycotina</taxon>
        <taxon>Microbotryomycetes</taxon>
        <taxon>Sporidiobolales</taxon>
        <taxon>Sporidiobolaceae</taxon>
        <taxon>Rhodotorula</taxon>
    </lineage>
</organism>
<sequence length="246" mass="26876">MATDPVAALRVSERLSLSCPITTLSAVPGTSYVLAGTARRLVLVNVESGPTLAPADRDAADSVREWTVFERERIHRIVWRSADDATRQREALALGGKEAALVEWQLTDDDGHDSRFDLHVKCRFRLDDVVGDGAFLGSSDVLLTTLHCSIHSYQIPQSTSASASTSFPPLLSPFRTHHAPQRPLLWAARFSLPSYTDGNEARRGNELVRIAGGSMWGDTFLWDVAFSSELVQDDSGASDAIRGSLR</sequence>
<dbReference type="AlphaFoldDB" id="A0A2S5AZF2"/>
<proteinExistence type="predicted"/>
<keyword evidence="2" id="KW-1185">Reference proteome</keyword>
<dbReference type="OrthoDB" id="5594999at2759"/>
<accession>A0A2S5AZF2</accession>
<evidence type="ECO:0000313" key="2">
    <source>
        <dbReference type="Proteomes" id="UP000237144"/>
    </source>
</evidence>
<gene>
    <name evidence="1" type="ORF">BMF94_7081</name>
</gene>
<dbReference type="EMBL" id="PJQD01000165">
    <property type="protein sequence ID" value="POY69919.1"/>
    <property type="molecule type" value="Genomic_DNA"/>
</dbReference>
<feature type="non-terminal residue" evidence="1">
    <location>
        <position position="246"/>
    </location>
</feature>